<evidence type="ECO:0000256" key="3">
    <source>
        <dbReference type="ARBA" id="ARBA00022729"/>
    </source>
</evidence>
<feature type="domain" description="RagB/SusD" evidence="6">
    <location>
        <begin position="261"/>
        <end position="480"/>
    </location>
</feature>
<dbReference type="RefSeq" id="WP_006257802.1">
    <property type="nucleotide sequence ID" value="NZ_BCMQ01000002.1"/>
</dbReference>
<dbReference type="InterPro" id="IPR011990">
    <property type="entry name" value="TPR-like_helical_dom_sf"/>
</dbReference>
<evidence type="ECO:0000256" key="2">
    <source>
        <dbReference type="ARBA" id="ARBA00006275"/>
    </source>
</evidence>
<dbReference type="SUPFAM" id="SSF48452">
    <property type="entry name" value="TPR-like"/>
    <property type="match status" value="1"/>
</dbReference>
<dbReference type="GO" id="GO:0009279">
    <property type="term" value="C:cell outer membrane"/>
    <property type="evidence" value="ECO:0007669"/>
    <property type="project" value="UniProtKB-SubCell"/>
</dbReference>
<dbReference type="KEGG" id="mod:AS202_06100"/>
<dbReference type="InterPro" id="IPR012944">
    <property type="entry name" value="SusD_RagB_dom"/>
</dbReference>
<evidence type="ECO:0000256" key="4">
    <source>
        <dbReference type="ARBA" id="ARBA00023136"/>
    </source>
</evidence>
<dbReference type="Gene3D" id="1.25.40.390">
    <property type="match status" value="1"/>
</dbReference>
<evidence type="ECO:0000259" key="6">
    <source>
        <dbReference type="Pfam" id="PF07980"/>
    </source>
</evidence>
<keyword evidence="5" id="KW-0998">Cell outer membrane</keyword>
<keyword evidence="3" id="KW-0732">Signal</keyword>
<evidence type="ECO:0000256" key="1">
    <source>
        <dbReference type="ARBA" id="ARBA00004442"/>
    </source>
</evidence>
<dbReference type="EMBL" id="CP013690">
    <property type="protein sequence ID" value="ALU25730.1"/>
    <property type="molecule type" value="Genomic_DNA"/>
</dbReference>
<feature type="domain" description="SusD-like N-terminal" evidence="7">
    <location>
        <begin position="23"/>
        <end position="238"/>
    </location>
</feature>
<dbReference type="InterPro" id="IPR033985">
    <property type="entry name" value="SusD-like_N"/>
</dbReference>
<dbReference type="Proteomes" id="UP000069030">
    <property type="component" value="Chromosome"/>
</dbReference>
<keyword evidence="4" id="KW-0472">Membrane</keyword>
<evidence type="ECO:0000256" key="5">
    <source>
        <dbReference type="ARBA" id="ARBA00023237"/>
    </source>
</evidence>
<sequence length="514" mass="58501">MKIKYIKYILLSAVLTLGSCSDDYLDTYPTNSTSPNTAFKTTKNVEMAVNGLARIMTTQHIGEQGYNGEGTIKLFYGEYTGNNFRRDQTSVSSLMNGLLFDNSASTYTYYPWHYYYLLITNANAIIANVDGAEGPVNEKKYLKAQALTYRAYSYTMLLQLYGNRWQDSNNGEHKCLILRLTPDDPKEMPLSSQNDVYAQVYKDLDEAIQLFNESNYKRGNTNYLIDANVSHAVYARAALVKQDYNVALREATLAKKGYKLMSEADYKGGFATPTSEWIWSSYGALDETLHYYSYQAYIAYNSSSSIVRTRPTRISKEFYESIPTTDIRRQLFLDPTGYDAATYNATTGEADAKSLIDVETRTKFPKLQTNAKVAAFMQFKIAANEMIGVGHLNHFRSSEMYFIEAEALHFLGRDGEASKLLEELTRSTGRDASYTCNKTGKELFNEIVKYRGIELWGEGFDWFDYKRWNLPISRKTVKEGGNYNVASGITILPSANNKWTWRTPQKESDYNPNI</sequence>
<evidence type="ECO:0000259" key="7">
    <source>
        <dbReference type="Pfam" id="PF14322"/>
    </source>
</evidence>
<dbReference type="AlphaFoldDB" id="A0A0U2WI90"/>
<organism evidence="8 9">
    <name type="scientific">Myroides odoratimimus</name>
    <dbReference type="NCBI Taxonomy" id="76832"/>
    <lineage>
        <taxon>Bacteria</taxon>
        <taxon>Pseudomonadati</taxon>
        <taxon>Bacteroidota</taxon>
        <taxon>Flavobacteriia</taxon>
        <taxon>Flavobacteriales</taxon>
        <taxon>Flavobacteriaceae</taxon>
        <taxon>Myroides</taxon>
    </lineage>
</organism>
<name>A0A0U2WI90_9FLAO</name>
<accession>A0A0U2WI90</accession>
<proteinExistence type="inferred from homology"/>
<evidence type="ECO:0000313" key="9">
    <source>
        <dbReference type="Proteomes" id="UP000069030"/>
    </source>
</evidence>
<dbReference type="PROSITE" id="PS51257">
    <property type="entry name" value="PROKAR_LIPOPROTEIN"/>
    <property type="match status" value="1"/>
</dbReference>
<dbReference type="Pfam" id="PF14322">
    <property type="entry name" value="SusD-like_3"/>
    <property type="match status" value="1"/>
</dbReference>
<gene>
    <name evidence="8" type="ORF">AS202_06100</name>
</gene>
<evidence type="ECO:0000313" key="8">
    <source>
        <dbReference type="EMBL" id="ALU25730.1"/>
    </source>
</evidence>
<comment type="subcellular location">
    <subcellularLocation>
        <location evidence="1">Cell outer membrane</location>
    </subcellularLocation>
</comment>
<comment type="similarity">
    <text evidence="2">Belongs to the SusD family.</text>
</comment>
<reference evidence="8 9" key="1">
    <citation type="journal article" date="2016" name="J. Zhejiang Univ. Sci. B">
        <title>Antibiotic resistance mechanisms of Myroides sp.</title>
        <authorList>
            <person name="Hu S."/>
            <person name="Yuan S."/>
            <person name="Qu H."/>
            <person name="Jiang T."/>
            <person name="Zhou Y."/>
            <person name="Wang M."/>
            <person name="Ming D."/>
        </authorList>
    </citation>
    <scope>NUCLEOTIDE SEQUENCE [LARGE SCALE GENOMIC DNA]</scope>
    <source>
        <strain evidence="8 9">PR63039</strain>
    </source>
</reference>
<protein>
    <submittedName>
        <fullName evidence="8">Uncharacterized protein</fullName>
    </submittedName>
</protein>
<dbReference type="Pfam" id="PF07980">
    <property type="entry name" value="SusD_RagB"/>
    <property type="match status" value="1"/>
</dbReference>